<dbReference type="EMBL" id="JXTC01000012">
    <property type="protein sequence ID" value="POO00521.1"/>
    <property type="molecule type" value="Genomic_DNA"/>
</dbReference>
<evidence type="ECO:0000256" key="5">
    <source>
        <dbReference type="SAM" id="Phobius"/>
    </source>
</evidence>
<keyword evidence="5" id="KW-1133">Transmembrane helix</keyword>
<feature type="compositionally biased region" description="Acidic residues" evidence="4">
    <location>
        <begin position="544"/>
        <end position="569"/>
    </location>
</feature>
<dbReference type="Gene3D" id="3.40.395.10">
    <property type="entry name" value="Adenoviral Proteinase, Chain A"/>
    <property type="match status" value="1"/>
</dbReference>
<keyword evidence="5" id="KW-0472">Membrane</keyword>
<dbReference type="OrthoDB" id="681927at2759"/>
<evidence type="ECO:0000256" key="4">
    <source>
        <dbReference type="SAM" id="MobiDB-lite"/>
    </source>
</evidence>
<comment type="caution">
    <text evidence="7">The sequence shown here is derived from an EMBL/GenBank/DDBJ whole genome shotgun (WGS) entry which is preliminary data.</text>
</comment>
<evidence type="ECO:0000256" key="2">
    <source>
        <dbReference type="ARBA" id="ARBA00022670"/>
    </source>
</evidence>
<accession>A0A2P5FRW8</accession>
<feature type="region of interest" description="Disordered" evidence="4">
    <location>
        <begin position="355"/>
        <end position="381"/>
    </location>
</feature>
<sequence>MKGSRKVQCRCSTEKVCCVISSMTDEQKSVITNCGFGLFLRMKTPFIKSTLISYLIDRIDTEGRTLTIHGNTYSLTKESFEAVMGLLDGEEEIIVYDDMKNNPFRDEIVGADGRIVLSDLVIDLQKSKEADKLFVIRFLLLVIETVLWPTSGVYVNTNYVSLLSDVKRIPKKNWASYTVEFLMNSISGFQRRSSKYMPGYTLYLQLMYLHNVDWHSRYVDRSVPAIAFWSCTNIRRVVRYIHRCGGYESVKLHKAYTILPSVRNTSGTAQPTILPTSPVSSLLNSNGSQCCSCGYKAEVSKLKVEIVDEVRRIMKETVDHFRINITQVVRSEIEVLKDAIVKDFWEAALMRKDPFNNEDDSGEEVDDTEEDSDSGGEEEEKNIGNMCPIVYMKKTEEEAQTSCQNIDVSKCVHIIEEVVPVVEDASMDKGKNENKSTIDPIIVYEKSLKKFIGSRCRTVGEFNLWHPVEENDFEMAEFLFSEKTRTPGMANLLWISVRNTSGTAQPTISPTSPVSSLLNSSGSQCCSCGYRAEEAALMRKDPFNNEDDSGEEVDDTEEDSNSGGEEEGENIGNMGPTVYMKKTKEETQTSCQNIDVSKCVHIIEEVVPVVEDASMDKVKNEKKSTIDPIIVYEKSLKKFIGFRCRTVGEFNLRHPVEENDFEMAEFLFSENQNSSEVLASYGKIELTGMTLKCLKPGNYIDGLLLTYTERARVYPKAPIVWFMPTQVSQEYLGLMMTVNRYAREQQWKERYFSDISVCEHVKERMVEIWDSLSTARDKPKREKKAYKMLETLDTLLSLDRKMAFGDGFRFIDCPIRRVLGIPKQDNGADCGVFVMMYMEALSKGKENCPLFFSVDERLRIALKIIRHLLNTLKDSVTTDVENFILAYRNPQSPHPESANPDVNCKHSTSSSTLVQSPTKSPPNKRFFTKKSRKKNMIPHTTCRSRVAPKI</sequence>
<evidence type="ECO:0000259" key="6">
    <source>
        <dbReference type="Pfam" id="PF02902"/>
    </source>
</evidence>
<evidence type="ECO:0000256" key="1">
    <source>
        <dbReference type="ARBA" id="ARBA00005234"/>
    </source>
</evidence>
<dbReference type="Proteomes" id="UP000237000">
    <property type="component" value="Unassembled WGS sequence"/>
</dbReference>
<feature type="region of interest" description="Disordered" evidence="4">
    <location>
        <begin position="542"/>
        <end position="576"/>
    </location>
</feature>
<reference evidence="8" key="1">
    <citation type="submission" date="2016-06" db="EMBL/GenBank/DDBJ databases">
        <title>Parallel loss of symbiosis genes in relatives of nitrogen-fixing non-legume Parasponia.</title>
        <authorList>
            <person name="Van Velzen R."/>
            <person name="Holmer R."/>
            <person name="Bu F."/>
            <person name="Rutten L."/>
            <person name="Van Zeijl A."/>
            <person name="Liu W."/>
            <person name="Santuari L."/>
            <person name="Cao Q."/>
            <person name="Sharma T."/>
            <person name="Shen D."/>
            <person name="Roswanjaya Y."/>
            <person name="Wardhani T."/>
            <person name="Kalhor M.S."/>
            <person name="Jansen J."/>
            <person name="Van den Hoogen J."/>
            <person name="Gungor B."/>
            <person name="Hartog M."/>
            <person name="Hontelez J."/>
            <person name="Verver J."/>
            <person name="Yang W.-C."/>
            <person name="Schijlen E."/>
            <person name="Repin R."/>
            <person name="Schilthuizen M."/>
            <person name="Schranz E."/>
            <person name="Heidstra R."/>
            <person name="Miyata K."/>
            <person name="Fedorova E."/>
            <person name="Kohlen W."/>
            <person name="Bisseling T."/>
            <person name="Smit S."/>
            <person name="Geurts R."/>
        </authorList>
    </citation>
    <scope>NUCLEOTIDE SEQUENCE [LARGE SCALE GENOMIC DNA]</scope>
    <source>
        <strain evidence="8">cv. RG33-2</strain>
    </source>
</reference>
<dbReference type="AlphaFoldDB" id="A0A2P5FRW8"/>
<keyword evidence="5" id="KW-0812">Transmembrane</keyword>
<keyword evidence="3" id="KW-0378">Hydrolase</keyword>
<feature type="compositionally biased region" description="Acidic residues" evidence="4">
    <location>
        <begin position="356"/>
        <end position="380"/>
    </location>
</feature>
<name>A0A2P5FRW8_TREOI</name>
<dbReference type="SUPFAM" id="SSF54001">
    <property type="entry name" value="Cysteine proteinases"/>
    <property type="match status" value="1"/>
</dbReference>
<keyword evidence="2 7" id="KW-0645">Protease</keyword>
<organism evidence="7 8">
    <name type="scientific">Trema orientale</name>
    <name type="common">Charcoal tree</name>
    <name type="synonym">Celtis orientalis</name>
    <dbReference type="NCBI Taxonomy" id="63057"/>
    <lineage>
        <taxon>Eukaryota</taxon>
        <taxon>Viridiplantae</taxon>
        <taxon>Streptophyta</taxon>
        <taxon>Embryophyta</taxon>
        <taxon>Tracheophyta</taxon>
        <taxon>Spermatophyta</taxon>
        <taxon>Magnoliopsida</taxon>
        <taxon>eudicotyledons</taxon>
        <taxon>Gunneridae</taxon>
        <taxon>Pentapetalae</taxon>
        <taxon>rosids</taxon>
        <taxon>fabids</taxon>
        <taxon>Rosales</taxon>
        <taxon>Cannabaceae</taxon>
        <taxon>Trema</taxon>
    </lineage>
</organism>
<dbReference type="PANTHER" id="PTHR34835">
    <property type="entry name" value="OS07G0283600 PROTEIN-RELATED"/>
    <property type="match status" value="1"/>
</dbReference>
<evidence type="ECO:0000256" key="3">
    <source>
        <dbReference type="ARBA" id="ARBA00022801"/>
    </source>
</evidence>
<dbReference type="Pfam" id="PF02902">
    <property type="entry name" value="Peptidase_C48"/>
    <property type="match status" value="1"/>
</dbReference>
<dbReference type="GO" id="GO:0006508">
    <property type="term" value="P:proteolysis"/>
    <property type="evidence" value="ECO:0007669"/>
    <property type="project" value="UniProtKB-KW"/>
</dbReference>
<protein>
    <submittedName>
        <fullName evidence="7">Ulp1 protease family, C-terminal catalytic domain containing protein</fullName>
    </submittedName>
</protein>
<gene>
    <name evidence="7" type="ORF">TorRG33x02_035950</name>
</gene>
<feature type="transmembrane region" description="Helical" evidence="5">
    <location>
        <begin position="134"/>
        <end position="155"/>
    </location>
</feature>
<comment type="similarity">
    <text evidence="1">Belongs to the peptidase C48 family.</text>
</comment>
<keyword evidence="8" id="KW-1185">Reference proteome</keyword>
<dbReference type="InterPro" id="IPR003653">
    <property type="entry name" value="Peptidase_C48_C"/>
</dbReference>
<evidence type="ECO:0000313" key="8">
    <source>
        <dbReference type="Proteomes" id="UP000237000"/>
    </source>
</evidence>
<dbReference type="InParanoid" id="A0A2P5FRW8"/>
<feature type="region of interest" description="Disordered" evidence="4">
    <location>
        <begin position="890"/>
        <end position="926"/>
    </location>
</feature>
<feature type="domain" description="Ubiquitin-like protease family profile" evidence="6">
    <location>
        <begin position="760"/>
        <end position="846"/>
    </location>
</feature>
<evidence type="ECO:0000313" key="7">
    <source>
        <dbReference type="EMBL" id="POO00521.1"/>
    </source>
</evidence>
<feature type="compositionally biased region" description="Polar residues" evidence="4">
    <location>
        <begin position="905"/>
        <end position="918"/>
    </location>
</feature>
<proteinExistence type="inferred from homology"/>
<dbReference type="GO" id="GO:0008234">
    <property type="term" value="F:cysteine-type peptidase activity"/>
    <property type="evidence" value="ECO:0007669"/>
    <property type="project" value="InterPro"/>
</dbReference>
<dbReference type="InterPro" id="IPR038765">
    <property type="entry name" value="Papain-like_cys_pep_sf"/>
</dbReference>